<dbReference type="PANTHER" id="PTHR10625">
    <property type="entry name" value="HISTONE DEACETYLASE HDAC1-RELATED"/>
    <property type="match status" value="1"/>
</dbReference>
<dbReference type="EMBL" id="SIDB01000001">
    <property type="protein sequence ID" value="KAI3437947.1"/>
    <property type="molecule type" value="Genomic_DNA"/>
</dbReference>
<evidence type="ECO:0000259" key="3">
    <source>
        <dbReference type="Pfam" id="PF00850"/>
    </source>
</evidence>
<dbReference type="GO" id="GO:0000118">
    <property type="term" value="C:histone deacetylase complex"/>
    <property type="evidence" value="ECO:0007669"/>
    <property type="project" value="TreeGrafter"/>
</dbReference>
<dbReference type="OrthoDB" id="437693at2759"/>
<dbReference type="PANTHER" id="PTHR10625:SF23">
    <property type="entry name" value="HISTONE DEACETYLASE 11"/>
    <property type="match status" value="1"/>
</dbReference>
<dbReference type="AlphaFoldDB" id="A0A9D4Z1T3"/>
<gene>
    <name evidence="4" type="ORF">D9Q98_000391</name>
</gene>
<feature type="compositionally biased region" description="Polar residues" evidence="2">
    <location>
        <begin position="7"/>
        <end position="20"/>
    </location>
</feature>
<evidence type="ECO:0000256" key="1">
    <source>
        <dbReference type="ARBA" id="ARBA00022801"/>
    </source>
</evidence>
<organism evidence="4 5">
    <name type="scientific">Chlorella vulgaris</name>
    <name type="common">Green alga</name>
    <dbReference type="NCBI Taxonomy" id="3077"/>
    <lineage>
        <taxon>Eukaryota</taxon>
        <taxon>Viridiplantae</taxon>
        <taxon>Chlorophyta</taxon>
        <taxon>core chlorophytes</taxon>
        <taxon>Trebouxiophyceae</taxon>
        <taxon>Chlorellales</taxon>
        <taxon>Chlorellaceae</taxon>
        <taxon>Chlorella clade</taxon>
        <taxon>Chlorella</taxon>
    </lineage>
</organism>
<evidence type="ECO:0000313" key="5">
    <source>
        <dbReference type="Proteomes" id="UP001055712"/>
    </source>
</evidence>
<reference evidence="4" key="1">
    <citation type="journal article" date="2019" name="Plant J.">
        <title>Chlorella vulgaris genome assembly and annotation reveals the molecular basis for metabolic acclimation to high light conditions.</title>
        <authorList>
            <person name="Cecchin M."/>
            <person name="Marcolungo L."/>
            <person name="Rossato M."/>
            <person name="Girolomoni L."/>
            <person name="Cosentino E."/>
            <person name="Cuine S."/>
            <person name="Li-Beisson Y."/>
            <person name="Delledonne M."/>
            <person name="Ballottari M."/>
        </authorList>
    </citation>
    <scope>NUCLEOTIDE SEQUENCE</scope>
    <source>
        <strain evidence="4">211/11P</strain>
    </source>
</reference>
<keyword evidence="1" id="KW-0378">Hydrolase</keyword>
<feature type="domain" description="Histone deacetylase" evidence="3">
    <location>
        <begin position="80"/>
        <end position="365"/>
    </location>
</feature>
<reference evidence="4" key="2">
    <citation type="submission" date="2020-11" db="EMBL/GenBank/DDBJ databases">
        <authorList>
            <person name="Cecchin M."/>
            <person name="Marcolungo L."/>
            <person name="Rossato M."/>
            <person name="Girolomoni L."/>
            <person name="Cosentino E."/>
            <person name="Cuine S."/>
            <person name="Li-Beisson Y."/>
            <person name="Delledonne M."/>
            <person name="Ballottari M."/>
        </authorList>
    </citation>
    <scope>NUCLEOTIDE SEQUENCE</scope>
    <source>
        <strain evidence="4">211/11P</strain>
        <tissue evidence="4">Whole cell</tissue>
    </source>
</reference>
<feature type="region of interest" description="Disordered" evidence="2">
    <location>
        <begin position="1"/>
        <end position="21"/>
    </location>
</feature>
<dbReference type="CDD" id="cd09993">
    <property type="entry name" value="HDAC_classIV"/>
    <property type="match status" value="1"/>
</dbReference>
<protein>
    <recommendedName>
        <fullName evidence="3">Histone deacetylase domain-containing protein</fullName>
    </recommendedName>
</protein>
<accession>A0A9D4Z1T3</accession>
<comment type="caution">
    <text evidence="4">The sequence shown here is derived from an EMBL/GenBank/DDBJ whole genome shotgun (WGS) entry which is preliminary data.</text>
</comment>
<dbReference type="GO" id="GO:0004407">
    <property type="term" value="F:histone deacetylase activity"/>
    <property type="evidence" value="ECO:0007669"/>
    <property type="project" value="InterPro"/>
</dbReference>
<dbReference type="InterPro" id="IPR000286">
    <property type="entry name" value="HDACs"/>
</dbReference>
<dbReference type="InterPro" id="IPR044150">
    <property type="entry name" value="HDAC_classIV"/>
</dbReference>
<dbReference type="GO" id="GO:0040029">
    <property type="term" value="P:epigenetic regulation of gene expression"/>
    <property type="evidence" value="ECO:0007669"/>
    <property type="project" value="TreeGrafter"/>
</dbReference>
<dbReference type="InterPro" id="IPR037138">
    <property type="entry name" value="His_deacetylse_dom_sf"/>
</dbReference>
<dbReference type="PRINTS" id="PR01270">
    <property type="entry name" value="HDASUPER"/>
</dbReference>
<evidence type="ECO:0000313" key="4">
    <source>
        <dbReference type="EMBL" id="KAI3437947.1"/>
    </source>
</evidence>
<dbReference type="Pfam" id="PF00850">
    <property type="entry name" value="Hist_deacetyl"/>
    <property type="match status" value="1"/>
</dbReference>
<proteinExistence type="predicted"/>
<sequence>MSRRHQNVTAATGSTSSSQLAPPVPADYCQSAFAACSRPDVASLLQQKYDDLGGWPTRQQLPVLYSEDYNISFWGLERLHPFDSKKFRGVLNLLEASSTLRAGQLVQAQEAAHGVLREVHTERYLRKLNSSSFTVAQVTELVPLVFLPPFLLRRKVLRPMAAMAGGTMLAAALAIERGWALNIGGGMHHAMPDSGGGWCVYADVHLAIRRLRTASGGALKRFMIIDLDVHQGNGVERCQQLGEEAAEDVFILDIYNGSAYPWDTQAKKAINVKRELRPGTSDAEYLEVVSGALQEAFTAFPHPDLVLFLAGTDILAGDPLGRLSVSAEGVLRRDEMVWQAALDHGAPIVQVLAGGYTRESTPCIAASIENLFQRFDLGHL</sequence>
<dbReference type="InterPro" id="IPR023801">
    <property type="entry name" value="His_deacetylse_dom"/>
</dbReference>
<dbReference type="Gene3D" id="3.40.800.20">
    <property type="entry name" value="Histone deacetylase domain"/>
    <property type="match status" value="1"/>
</dbReference>
<name>A0A9D4Z1T3_CHLVU</name>
<dbReference type="SUPFAM" id="SSF52768">
    <property type="entry name" value="Arginase/deacetylase"/>
    <property type="match status" value="1"/>
</dbReference>
<keyword evidence="5" id="KW-1185">Reference proteome</keyword>
<dbReference type="InterPro" id="IPR023696">
    <property type="entry name" value="Ureohydrolase_dom_sf"/>
</dbReference>
<evidence type="ECO:0000256" key="2">
    <source>
        <dbReference type="SAM" id="MobiDB-lite"/>
    </source>
</evidence>
<dbReference type="Proteomes" id="UP001055712">
    <property type="component" value="Unassembled WGS sequence"/>
</dbReference>
<dbReference type="GO" id="GO:0016787">
    <property type="term" value="F:hydrolase activity"/>
    <property type="evidence" value="ECO:0007669"/>
    <property type="project" value="UniProtKB-KW"/>
</dbReference>